<evidence type="ECO:0000313" key="3">
    <source>
        <dbReference type="EMBL" id="OCT74323.1"/>
    </source>
</evidence>
<proteinExistence type="predicted"/>
<dbReference type="Pfam" id="PF00098">
    <property type="entry name" value="zf-CCHC"/>
    <property type="match status" value="1"/>
</dbReference>
<dbReference type="SMART" id="SM00343">
    <property type="entry name" value="ZnF_C2HC"/>
    <property type="match status" value="1"/>
</dbReference>
<sequence length="71" mass="7992">MVFDNVASTVSVEDDLASTKQFLKQLNNIKADISQLKSAKESGGRTTRTDKKICYNCGRPCHFSRDCRAHR</sequence>
<dbReference type="SUPFAM" id="SSF57756">
    <property type="entry name" value="Retrovirus zinc finger-like domains"/>
    <property type="match status" value="1"/>
</dbReference>
<dbReference type="InterPro" id="IPR036875">
    <property type="entry name" value="Znf_CCHC_sf"/>
</dbReference>
<dbReference type="PROSITE" id="PS50158">
    <property type="entry name" value="ZF_CCHC"/>
    <property type="match status" value="1"/>
</dbReference>
<reference evidence="4" key="1">
    <citation type="journal article" date="2016" name="Nature">
        <title>Genome evolution in the allotetraploid frog Xenopus laevis.</title>
        <authorList>
            <person name="Session A.M."/>
            <person name="Uno Y."/>
            <person name="Kwon T."/>
            <person name="Chapman J.A."/>
            <person name="Toyoda A."/>
            <person name="Takahashi S."/>
            <person name="Fukui A."/>
            <person name="Hikosaka A."/>
            <person name="Suzuki A."/>
            <person name="Kondo M."/>
            <person name="van Heeringen S.J."/>
            <person name="Quigley I."/>
            <person name="Heinz S."/>
            <person name="Ogino H."/>
            <person name="Ochi H."/>
            <person name="Hellsten U."/>
            <person name="Lyons J.B."/>
            <person name="Simakov O."/>
            <person name="Putnam N."/>
            <person name="Stites J."/>
            <person name="Kuroki Y."/>
            <person name="Tanaka T."/>
            <person name="Michiue T."/>
            <person name="Watanabe M."/>
            <person name="Bogdanovic O."/>
            <person name="Lister R."/>
            <person name="Georgiou G."/>
            <person name="Paranjpe S.S."/>
            <person name="van Kruijsbergen I."/>
            <person name="Shu S."/>
            <person name="Carlson J."/>
            <person name="Kinoshita T."/>
            <person name="Ohta Y."/>
            <person name="Mawaribuchi S."/>
            <person name="Jenkins J."/>
            <person name="Grimwood J."/>
            <person name="Schmutz J."/>
            <person name="Mitros T."/>
            <person name="Mozaffari S.V."/>
            <person name="Suzuki Y."/>
            <person name="Haramoto Y."/>
            <person name="Yamamoto T.S."/>
            <person name="Takagi C."/>
            <person name="Heald R."/>
            <person name="Miller K."/>
            <person name="Haudenschild C."/>
            <person name="Kitzman J."/>
            <person name="Nakayama T."/>
            <person name="Izutsu Y."/>
            <person name="Robert J."/>
            <person name="Fortriede J."/>
            <person name="Burns K."/>
            <person name="Lotay V."/>
            <person name="Karimi K."/>
            <person name="Yasuoka Y."/>
            <person name="Dichmann D.S."/>
            <person name="Flajnik M.F."/>
            <person name="Houston D.W."/>
            <person name="Shendure J."/>
            <person name="DuPasquier L."/>
            <person name="Vize P.D."/>
            <person name="Zorn A.M."/>
            <person name="Ito M."/>
            <person name="Marcotte E.M."/>
            <person name="Wallingford J.B."/>
            <person name="Ito Y."/>
            <person name="Asashima M."/>
            <person name="Ueno N."/>
            <person name="Matsuda Y."/>
            <person name="Veenstra G.J."/>
            <person name="Fujiyama A."/>
            <person name="Harland R.M."/>
            <person name="Taira M."/>
            <person name="Rokhsar D.S."/>
        </authorList>
    </citation>
    <scope>NUCLEOTIDE SEQUENCE [LARGE SCALE GENOMIC DNA]</scope>
    <source>
        <strain evidence="4">J</strain>
    </source>
</reference>
<keyword evidence="1" id="KW-0479">Metal-binding</keyword>
<dbReference type="EMBL" id="CM004477">
    <property type="protein sequence ID" value="OCT74323.1"/>
    <property type="molecule type" value="Genomic_DNA"/>
</dbReference>
<dbReference type="GO" id="GO:0003676">
    <property type="term" value="F:nucleic acid binding"/>
    <property type="evidence" value="ECO:0007669"/>
    <property type="project" value="InterPro"/>
</dbReference>
<dbReference type="Proteomes" id="UP000694892">
    <property type="component" value="Chromosome 6S"/>
</dbReference>
<dbReference type="InterPro" id="IPR001878">
    <property type="entry name" value="Znf_CCHC"/>
</dbReference>
<protein>
    <recommendedName>
        <fullName evidence="2">CCHC-type domain-containing protein</fullName>
    </recommendedName>
</protein>
<evidence type="ECO:0000259" key="2">
    <source>
        <dbReference type="PROSITE" id="PS50158"/>
    </source>
</evidence>
<keyword evidence="1" id="KW-0863">Zinc-finger</keyword>
<evidence type="ECO:0000313" key="4">
    <source>
        <dbReference type="Proteomes" id="UP000694892"/>
    </source>
</evidence>
<name>A0A974CJM9_XENLA</name>
<accession>A0A974CJM9</accession>
<dbReference type="GO" id="GO:0008270">
    <property type="term" value="F:zinc ion binding"/>
    <property type="evidence" value="ECO:0007669"/>
    <property type="project" value="UniProtKB-KW"/>
</dbReference>
<dbReference type="Gene3D" id="4.10.60.10">
    <property type="entry name" value="Zinc finger, CCHC-type"/>
    <property type="match status" value="1"/>
</dbReference>
<keyword evidence="1" id="KW-0862">Zinc</keyword>
<gene>
    <name evidence="3" type="ORF">XELAEV_18033287mg</name>
</gene>
<evidence type="ECO:0000256" key="1">
    <source>
        <dbReference type="PROSITE-ProRule" id="PRU00047"/>
    </source>
</evidence>
<dbReference type="AlphaFoldDB" id="A0A974CJM9"/>
<feature type="domain" description="CCHC-type" evidence="2">
    <location>
        <begin position="54"/>
        <end position="68"/>
    </location>
</feature>
<organism evidence="3 4">
    <name type="scientific">Xenopus laevis</name>
    <name type="common">African clawed frog</name>
    <dbReference type="NCBI Taxonomy" id="8355"/>
    <lineage>
        <taxon>Eukaryota</taxon>
        <taxon>Metazoa</taxon>
        <taxon>Chordata</taxon>
        <taxon>Craniata</taxon>
        <taxon>Vertebrata</taxon>
        <taxon>Euteleostomi</taxon>
        <taxon>Amphibia</taxon>
        <taxon>Batrachia</taxon>
        <taxon>Anura</taxon>
        <taxon>Pipoidea</taxon>
        <taxon>Pipidae</taxon>
        <taxon>Xenopodinae</taxon>
        <taxon>Xenopus</taxon>
        <taxon>Xenopus</taxon>
    </lineage>
</organism>